<dbReference type="EMBL" id="SNRW01004595">
    <property type="protein sequence ID" value="KAA6386910.1"/>
    <property type="molecule type" value="Genomic_DNA"/>
</dbReference>
<organism evidence="1 2">
    <name type="scientific">Streblomastix strix</name>
    <dbReference type="NCBI Taxonomy" id="222440"/>
    <lineage>
        <taxon>Eukaryota</taxon>
        <taxon>Metamonada</taxon>
        <taxon>Preaxostyla</taxon>
        <taxon>Oxymonadida</taxon>
        <taxon>Streblomastigidae</taxon>
        <taxon>Streblomastix</taxon>
    </lineage>
</organism>
<proteinExistence type="predicted"/>
<dbReference type="Proteomes" id="UP000324800">
    <property type="component" value="Unassembled WGS sequence"/>
</dbReference>
<gene>
    <name evidence="1" type="ORF">EZS28_017563</name>
</gene>
<dbReference type="InterPro" id="IPR011050">
    <property type="entry name" value="Pectin_lyase_fold/virulence"/>
</dbReference>
<evidence type="ECO:0000313" key="1">
    <source>
        <dbReference type="EMBL" id="KAA6386910.1"/>
    </source>
</evidence>
<dbReference type="OrthoDB" id="10691841at2759"/>
<dbReference type="AlphaFoldDB" id="A0A5J4VWQ8"/>
<accession>A0A5J4VWQ8</accession>
<feature type="non-terminal residue" evidence="1">
    <location>
        <position position="1119"/>
    </location>
</feature>
<reference evidence="1 2" key="1">
    <citation type="submission" date="2019-03" db="EMBL/GenBank/DDBJ databases">
        <title>Single cell metagenomics reveals metabolic interactions within the superorganism composed of flagellate Streblomastix strix and complex community of Bacteroidetes bacteria on its surface.</title>
        <authorList>
            <person name="Treitli S.C."/>
            <person name="Kolisko M."/>
            <person name="Husnik F."/>
            <person name="Keeling P."/>
            <person name="Hampl V."/>
        </authorList>
    </citation>
    <scope>NUCLEOTIDE SEQUENCE [LARGE SCALE GENOMIC DNA]</scope>
    <source>
        <strain evidence="1">ST1C</strain>
    </source>
</reference>
<dbReference type="SUPFAM" id="SSF51126">
    <property type="entry name" value="Pectin lyase-like"/>
    <property type="match status" value="2"/>
</dbReference>
<protein>
    <submittedName>
        <fullName evidence="1">Uncharacterized protein</fullName>
    </submittedName>
</protein>
<sequence length="1119" mass="124066">MIMSSSFITIIAIVYAYALRQDQRFLGMHQTDGIACSQAVQRYHGEILLVNMHGSSRYLQATTQSTSKSTNGTREVEPRSLKLVFNSTQYALDARYGQERFETQQECTQRQRGSYCKSVQGRKMDFSDKPELLKKQPQREVYIKQCMKIMYAQANFGEFNHEQCMPGELCTREKRSGAFAASRGENSTIIIDIHDNVNLTRINLRWHTYVLFSERKSRFNVFKLKVQLCDAMKHALGKIDWLGYQKVRKQIKTQQVQGWKIEQHQRRVFKDKDSGEDITKNSFSQLQDIFTISLILILLRQITQTLISCCISSNKSKTEFNNNKINNKRTKQSANKYINVILYTFLLQYISLNYFDAYGQRSDYYIRDDIGSDTNDCQTNYCKTLDASNLVSKFGGSGNVVHVTLNSDTILTKILLVKSQSEFWGADVTRTIKVSGGAYLNIHSNISIHYVKFHDLQTSSSDPGFMILCDMEPSLGPSLYLKECKIGRESTAQYYYRSLVKVDRGCVTWDSGTEMDGYKFYNCDMFRFNGGSFCFGWHAQNVGTTEGMTFVNSRFIGGAADGKQELISYVFKKCTNTVTEGNSKTDGSVIGLKMYGGTLDLQDCQFQQCTCSQPGNGGAISLVQQGSAKIFISNVQFTGCKTLNGNGLYGWGGAIYIDTEVTASLTTSNFHLTGLTFSGCQSVINAGHNIDIKSTDTATTGNQISTNLIQVSGTSIVTDAQKLNYMGICRQDDYGGYNIPLCHCFLFVECQIHLYYLDKYYVSGNVERVDKFCGYQDSPCQTIKCITEFTASEHENYNQATSSVNIILLTDTSIEDTITIHPSKYIGVKITIQSNGQPNTKYLISTSDKTNSLFTISEASKLELSGLCFNNLKPSDNQITQPLIKITTATPELSIINCKFERSSNAQLYHSLFEMNGGKITISSTNFNYYQFLNGKSLMSINSNQVTTVILSGTSFNTISQTGSGNGAAINAVISGASKLTIQNACSFSSCTSTQSGGAIYTSLSSISITSGFSIEGSGKTTFSSCKASTTSGYGGAIYLYLASGTEKKYSLSQASYTSCDAQIGKSLYIYDLGDIQQAVPVGDGSIIGAGSTENTNLNNLMGYDSAKAFNVPLYYVYT</sequence>
<comment type="caution">
    <text evidence="1">The sequence shown here is derived from an EMBL/GenBank/DDBJ whole genome shotgun (WGS) entry which is preliminary data.</text>
</comment>
<evidence type="ECO:0000313" key="2">
    <source>
        <dbReference type="Proteomes" id="UP000324800"/>
    </source>
</evidence>
<name>A0A5J4VWQ8_9EUKA</name>